<gene>
    <name evidence="1" type="ORF">GCM10016272_14880</name>
</gene>
<comment type="caution">
    <text evidence="1">The sequence shown here is derived from an EMBL/GenBank/DDBJ whole genome shotgun (WGS) entry which is preliminary data.</text>
</comment>
<dbReference type="EMBL" id="BMZR01000002">
    <property type="protein sequence ID" value="GHD32088.1"/>
    <property type="molecule type" value="Genomic_DNA"/>
</dbReference>
<reference evidence="2" key="1">
    <citation type="journal article" date="2019" name="Int. J. Syst. Evol. Microbiol.">
        <title>The Global Catalogue of Microorganisms (GCM) 10K type strain sequencing project: providing services to taxonomists for standard genome sequencing and annotation.</title>
        <authorList>
            <consortium name="The Broad Institute Genomics Platform"/>
            <consortium name="The Broad Institute Genome Sequencing Center for Infectious Disease"/>
            <person name="Wu L."/>
            <person name="Ma J."/>
        </authorList>
    </citation>
    <scope>NUCLEOTIDE SEQUENCE [LARGE SCALE GENOMIC DNA]</scope>
    <source>
        <strain evidence="2">KCTC 42280</strain>
    </source>
</reference>
<protein>
    <submittedName>
        <fullName evidence="1">Uncharacterized protein</fullName>
    </submittedName>
</protein>
<organism evidence="1 2">
    <name type="scientific">Psychrobacter glaciei</name>
    <dbReference type="NCBI Taxonomy" id="619771"/>
    <lineage>
        <taxon>Bacteria</taxon>
        <taxon>Pseudomonadati</taxon>
        <taxon>Pseudomonadota</taxon>
        <taxon>Gammaproteobacteria</taxon>
        <taxon>Moraxellales</taxon>
        <taxon>Moraxellaceae</taxon>
        <taxon>Psychrobacter</taxon>
    </lineage>
</organism>
<evidence type="ECO:0000313" key="2">
    <source>
        <dbReference type="Proteomes" id="UP000610203"/>
    </source>
</evidence>
<dbReference type="Proteomes" id="UP000610203">
    <property type="component" value="Unassembled WGS sequence"/>
</dbReference>
<name>A0ABQ3GQD9_9GAMM</name>
<proteinExistence type="predicted"/>
<keyword evidence="2" id="KW-1185">Reference proteome</keyword>
<evidence type="ECO:0000313" key="1">
    <source>
        <dbReference type="EMBL" id="GHD32088.1"/>
    </source>
</evidence>
<accession>A0ABQ3GQD9</accession>
<dbReference type="RefSeq" id="WP_189584004.1">
    <property type="nucleotide sequence ID" value="NZ_BMZR01000002.1"/>
</dbReference>
<sequence>MTVNKNILNKISLAGATVTMSLKSTFMISALLLISVLSTNAAHSAWFERLIPQGETYTVREIDRDLAFVIDGFIYDARTSCFLAVGDRVVFFEGRHGIDYRATIYDLDSRERCNLLLRGRLYE</sequence>